<dbReference type="Gene3D" id="3.40.30.10">
    <property type="entry name" value="Glutaredoxin"/>
    <property type="match status" value="1"/>
</dbReference>
<dbReference type="InterPro" id="IPR011893">
    <property type="entry name" value="Selenoprotein_Rdx-typ"/>
</dbReference>
<protein>
    <recommendedName>
        <fullName evidence="3">SelT/SelW/SelH family protein</fullName>
    </recommendedName>
</protein>
<evidence type="ECO:0008006" key="3">
    <source>
        <dbReference type="Google" id="ProtNLM"/>
    </source>
</evidence>
<dbReference type="InterPro" id="IPR036249">
    <property type="entry name" value="Thioredoxin-like_sf"/>
</dbReference>
<dbReference type="EMBL" id="UINC01188054">
    <property type="protein sequence ID" value="SVE01084.1"/>
    <property type="molecule type" value="Genomic_DNA"/>
</dbReference>
<feature type="non-terminal residue" evidence="2">
    <location>
        <position position="1"/>
    </location>
</feature>
<evidence type="ECO:0000313" key="2">
    <source>
        <dbReference type="EMBL" id="SVE01084.1"/>
    </source>
</evidence>
<reference evidence="2" key="1">
    <citation type="submission" date="2018-05" db="EMBL/GenBank/DDBJ databases">
        <authorList>
            <person name="Lanie J.A."/>
            <person name="Ng W.-L."/>
            <person name="Kazmierczak K.M."/>
            <person name="Andrzejewski T.M."/>
            <person name="Davidsen T.M."/>
            <person name="Wayne K.J."/>
            <person name="Tettelin H."/>
            <person name="Glass J.I."/>
            <person name="Rusch D."/>
            <person name="Podicherti R."/>
            <person name="Tsui H.-C.T."/>
            <person name="Winkler M.E."/>
        </authorList>
    </citation>
    <scope>NUCLEOTIDE SEQUENCE</scope>
</reference>
<gene>
    <name evidence="2" type="ORF">METZ01_LOCUS453938</name>
</gene>
<name>A0A383A042_9ZZZZ</name>
<dbReference type="SUPFAM" id="SSF52833">
    <property type="entry name" value="Thioredoxin-like"/>
    <property type="match status" value="1"/>
</dbReference>
<organism evidence="2">
    <name type="scientific">marine metagenome</name>
    <dbReference type="NCBI Taxonomy" id="408172"/>
    <lineage>
        <taxon>unclassified sequences</taxon>
        <taxon>metagenomes</taxon>
        <taxon>ecological metagenomes</taxon>
    </lineage>
</organism>
<dbReference type="AlphaFoldDB" id="A0A383A042"/>
<sequence>VSTVEDLLKNHQQVIEDVRLIPGGSGIFDVAVNDELIYSKHETGRHADSGEISALFEKLLKK</sequence>
<keyword evidence="1" id="KW-0676">Redox-active center</keyword>
<accession>A0A383A042</accession>
<proteinExistence type="predicted"/>
<evidence type="ECO:0000256" key="1">
    <source>
        <dbReference type="ARBA" id="ARBA00023284"/>
    </source>
</evidence>
<dbReference type="Pfam" id="PF10262">
    <property type="entry name" value="Rdx"/>
    <property type="match status" value="1"/>
</dbReference>